<keyword evidence="2 3" id="KW-0786">Thiamine pyrophosphate</keyword>
<dbReference type="PANTHER" id="PTHR18968">
    <property type="entry name" value="THIAMINE PYROPHOSPHATE ENZYMES"/>
    <property type="match status" value="1"/>
</dbReference>
<dbReference type="SUPFAM" id="SSF52518">
    <property type="entry name" value="Thiamin diphosphate-binding fold (THDP-binding)"/>
    <property type="match status" value="2"/>
</dbReference>
<evidence type="ECO:0000259" key="5">
    <source>
        <dbReference type="Pfam" id="PF02775"/>
    </source>
</evidence>
<evidence type="ECO:0000256" key="3">
    <source>
        <dbReference type="RuleBase" id="RU362132"/>
    </source>
</evidence>
<dbReference type="PANTHER" id="PTHR18968:SF129">
    <property type="entry name" value="ACETOLACTATE SYNTHASE"/>
    <property type="match status" value="1"/>
</dbReference>
<dbReference type="Proteomes" id="UP000182840">
    <property type="component" value="Chromosome"/>
</dbReference>
<evidence type="ECO:0000313" key="7">
    <source>
        <dbReference type="EMBL" id="APH74201.1"/>
    </source>
</evidence>
<dbReference type="InterPro" id="IPR045229">
    <property type="entry name" value="TPP_enz"/>
</dbReference>
<dbReference type="CDD" id="cd00568">
    <property type="entry name" value="TPP_enzymes"/>
    <property type="match status" value="1"/>
</dbReference>
<evidence type="ECO:0000259" key="6">
    <source>
        <dbReference type="Pfam" id="PF02776"/>
    </source>
</evidence>
<dbReference type="Gene3D" id="3.40.50.1220">
    <property type="entry name" value="TPP-binding domain"/>
    <property type="match status" value="1"/>
</dbReference>
<dbReference type="GO" id="GO:0009097">
    <property type="term" value="P:isoleucine biosynthetic process"/>
    <property type="evidence" value="ECO:0007669"/>
    <property type="project" value="TreeGrafter"/>
</dbReference>
<dbReference type="Pfam" id="PF02775">
    <property type="entry name" value="TPP_enzyme_C"/>
    <property type="match status" value="1"/>
</dbReference>
<evidence type="ECO:0000313" key="8">
    <source>
        <dbReference type="Proteomes" id="UP000182840"/>
    </source>
</evidence>
<dbReference type="STRING" id="1670800.BSQ44_24650"/>
<evidence type="ECO:0000259" key="4">
    <source>
        <dbReference type="Pfam" id="PF00205"/>
    </source>
</evidence>
<dbReference type="GO" id="GO:0050660">
    <property type="term" value="F:flavin adenine dinucleotide binding"/>
    <property type="evidence" value="ECO:0007669"/>
    <property type="project" value="TreeGrafter"/>
</dbReference>
<dbReference type="SUPFAM" id="SSF52467">
    <property type="entry name" value="DHS-like NAD/FAD-binding domain"/>
    <property type="match status" value="1"/>
</dbReference>
<dbReference type="Pfam" id="PF02776">
    <property type="entry name" value="TPP_enzyme_N"/>
    <property type="match status" value="1"/>
</dbReference>
<dbReference type="GO" id="GO:0005948">
    <property type="term" value="C:acetolactate synthase complex"/>
    <property type="evidence" value="ECO:0007669"/>
    <property type="project" value="TreeGrafter"/>
</dbReference>
<dbReference type="OrthoDB" id="4494979at2"/>
<sequence length="532" mass="56421">MTEQGLGALISGLKDRGVRHIFGIPGGDCALDIIDAAEKAGIRFVLCRTENAGGISAAVTAEITGGLGAIMTTRGPGLTSAVNAVAYAHLDRAALLLIADHFDPEMDFSSHQRIDQTAILQPLLRGAGRLDGDGFRPDLRALLDRAFGQPNGPIYLEVTNKGMTAPVRDVPSAAPPAPVRAEAAAVEAARKRLADARRPVIIVGSQTCDDGSSRAVRSLVDAWNVPVYTTYRAKGVVADSHPLTMGHYIGGVAEEAALREADLMVMIGFDAIEFPPARWRYDAPVIEVARYVVDRRVVEPEVSLIGDIAAIVEELSGQRVAADWDADALAATKRHLHAAGDSSGEGPISPQMVVDAARRHAPSNSRIALDAGAHMLPVLHHWVCDEPRQTLLSRGLATMGFALPAALGSCLVDPSRRAIAFTGDGGLMMCAGELATAVQHDCRPVTVVFNDSSLTLISAKQERRQFANKGVDFSPSNFAKVAEGYGCAGFRVEAPEELDGAFKAAFASDRPAVVDVVVNPHGYRKQLLSLRG</sequence>
<dbReference type="InterPro" id="IPR012001">
    <property type="entry name" value="Thiamin_PyroP_enz_TPP-bd_dom"/>
</dbReference>
<dbReference type="EMBL" id="CP018171">
    <property type="protein sequence ID" value="APH74201.1"/>
    <property type="molecule type" value="Genomic_DNA"/>
</dbReference>
<dbReference type="GO" id="GO:0030976">
    <property type="term" value="F:thiamine pyrophosphate binding"/>
    <property type="evidence" value="ECO:0007669"/>
    <property type="project" value="InterPro"/>
</dbReference>
<dbReference type="InterPro" id="IPR029061">
    <property type="entry name" value="THDP-binding"/>
</dbReference>
<reference evidence="8" key="1">
    <citation type="submission" date="2016-11" db="EMBL/GenBank/DDBJ databases">
        <title>Mesorhizobium oceanicum sp. nov., isolated from deep seawater in South China Sea.</title>
        <authorList>
            <person name="Fu G.-Y."/>
        </authorList>
    </citation>
    <scope>NUCLEOTIDE SEQUENCE [LARGE SCALE GENOMIC DNA]</scope>
    <source>
        <strain evidence="8">B7</strain>
    </source>
</reference>
<dbReference type="InterPro" id="IPR000399">
    <property type="entry name" value="TPP-bd_CS"/>
</dbReference>
<dbReference type="PROSITE" id="PS00187">
    <property type="entry name" value="TPP_ENZYMES"/>
    <property type="match status" value="1"/>
</dbReference>
<dbReference type="CDD" id="cd07035">
    <property type="entry name" value="TPP_PYR_POX_like"/>
    <property type="match status" value="1"/>
</dbReference>
<feature type="domain" description="Thiamine pyrophosphate enzyme central" evidence="4">
    <location>
        <begin position="186"/>
        <end position="315"/>
    </location>
</feature>
<dbReference type="RefSeq" id="WP_072607655.1">
    <property type="nucleotide sequence ID" value="NZ_CP018171.1"/>
</dbReference>
<organism evidence="7 8">
    <name type="scientific">Aquibium oceanicum</name>
    <dbReference type="NCBI Taxonomy" id="1670800"/>
    <lineage>
        <taxon>Bacteria</taxon>
        <taxon>Pseudomonadati</taxon>
        <taxon>Pseudomonadota</taxon>
        <taxon>Alphaproteobacteria</taxon>
        <taxon>Hyphomicrobiales</taxon>
        <taxon>Phyllobacteriaceae</taxon>
        <taxon>Aquibium</taxon>
    </lineage>
</organism>
<dbReference type="KEGG" id="meso:BSQ44_24650"/>
<evidence type="ECO:0000256" key="1">
    <source>
        <dbReference type="ARBA" id="ARBA00007812"/>
    </source>
</evidence>
<dbReference type="InterPro" id="IPR029035">
    <property type="entry name" value="DHS-like_NAD/FAD-binding_dom"/>
</dbReference>
<dbReference type="InterPro" id="IPR012000">
    <property type="entry name" value="Thiamin_PyroP_enz_cen_dom"/>
</dbReference>
<comment type="similarity">
    <text evidence="1 3">Belongs to the TPP enzyme family.</text>
</comment>
<feature type="domain" description="Thiamine pyrophosphate enzyme N-terminal TPP-binding" evidence="6">
    <location>
        <begin position="8"/>
        <end position="101"/>
    </location>
</feature>
<dbReference type="InterPro" id="IPR011766">
    <property type="entry name" value="TPP_enzyme_TPP-bd"/>
</dbReference>
<feature type="domain" description="Thiamine pyrophosphate enzyme TPP-binding" evidence="5">
    <location>
        <begin position="370"/>
        <end position="516"/>
    </location>
</feature>
<keyword evidence="8" id="KW-1185">Reference proteome</keyword>
<dbReference type="Pfam" id="PF00205">
    <property type="entry name" value="TPP_enzyme_M"/>
    <property type="match status" value="1"/>
</dbReference>
<proteinExistence type="inferred from homology"/>
<dbReference type="AlphaFoldDB" id="A0A1L3SXV8"/>
<dbReference type="GO" id="GO:0009099">
    <property type="term" value="P:L-valine biosynthetic process"/>
    <property type="evidence" value="ECO:0007669"/>
    <property type="project" value="TreeGrafter"/>
</dbReference>
<protein>
    <recommendedName>
        <fullName evidence="9">Acetolactate synthase</fullName>
    </recommendedName>
</protein>
<dbReference type="GO" id="GO:0000287">
    <property type="term" value="F:magnesium ion binding"/>
    <property type="evidence" value="ECO:0007669"/>
    <property type="project" value="InterPro"/>
</dbReference>
<evidence type="ECO:0008006" key="9">
    <source>
        <dbReference type="Google" id="ProtNLM"/>
    </source>
</evidence>
<gene>
    <name evidence="7" type="ORF">BSQ44_24650</name>
</gene>
<dbReference type="Gene3D" id="3.40.50.970">
    <property type="match status" value="2"/>
</dbReference>
<dbReference type="GO" id="GO:0003984">
    <property type="term" value="F:acetolactate synthase activity"/>
    <property type="evidence" value="ECO:0007669"/>
    <property type="project" value="TreeGrafter"/>
</dbReference>
<evidence type="ECO:0000256" key="2">
    <source>
        <dbReference type="ARBA" id="ARBA00023052"/>
    </source>
</evidence>
<name>A0A1L3SXV8_9HYPH</name>
<accession>A0A1L3SXV8</accession>